<evidence type="ECO:0000259" key="6">
    <source>
        <dbReference type="PROSITE" id="PS00703"/>
    </source>
</evidence>
<evidence type="ECO:0000256" key="5">
    <source>
        <dbReference type="PIRSR" id="PIRSR009393-1"/>
    </source>
</evidence>
<dbReference type="InterPro" id="IPR036633">
    <property type="entry name" value="Prn/Lys/Arg_de-COase_C_sf"/>
</dbReference>
<dbReference type="SUPFAM" id="SSF53383">
    <property type="entry name" value="PLP-dependent transferases"/>
    <property type="match status" value="1"/>
</dbReference>
<name>A0A4P6G772_9PSED</name>
<dbReference type="RefSeq" id="WP_208668242.1">
    <property type="nucleotide sequence ID" value="NZ_CP024767.1"/>
</dbReference>
<dbReference type="GO" id="GO:0006520">
    <property type="term" value="P:amino acid metabolic process"/>
    <property type="evidence" value="ECO:0007669"/>
    <property type="project" value="InterPro"/>
</dbReference>
<dbReference type="InterPro" id="IPR015422">
    <property type="entry name" value="PyrdxlP-dep_Trfase_small"/>
</dbReference>
<dbReference type="Proteomes" id="UP000291121">
    <property type="component" value="Chromosome"/>
</dbReference>
<comment type="similarity">
    <text evidence="1">Belongs to the Orn/Lys/Arg decarboxylase class-I family.</text>
</comment>
<gene>
    <name evidence="7" type="ORF">CUN61_20215</name>
</gene>
<keyword evidence="2" id="KW-0210">Decarboxylase</keyword>
<evidence type="ECO:0000256" key="4">
    <source>
        <dbReference type="ARBA" id="ARBA00023239"/>
    </source>
</evidence>
<dbReference type="PANTHER" id="PTHR45229">
    <property type="entry name" value="CONSTITUTIVE ORNITHINE DECARBOXYLASE"/>
    <property type="match status" value="1"/>
</dbReference>
<dbReference type="InterPro" id="IPR015424">
    <property type="entry name" value="PyrdxlP-dep_Trfase"/>
</dbReference>
<dbReference type="Gene3D" id="3.40.640.10">
    <property type="entry name" value="Type I PLP-dependent aspartate aminotransferase-like (Major domain)"/>
    <property type="match status" value="1"/>
</dbReference>
<dbReference type="Gene3D" id="3.90.100.10">
    <property type="entry name" value="Orn/Lys/Arg decarboxylase, C-terminal domain"/>
    <property type="match status" value="1"/>
</dbReference>
<dbReference type="PIRSF" id="PIRSF009393">
    <property type="entry name" value="Orn_decarb"/>
    <property type="match status" value="1"/>
</dbReference>
<dbReference type="Pfam" id="PF03711">
    <property type="entry name" value="OKR_DC_1_C"/>
    <property type="match status" value="1"/>
</dbReference>
<dbReference type="Gene3D" id="3.40.50.2300">
    <property type="match status" value="1"/>
</dbReference>
<evidence type="ECO:0000256" key="2">
    <source>
        <dbReference type="ARBA" id="ARBA00022793"/>
    </source>
</evidence>
<dbReference type="AlphaFoldDB" id="A0A4P6G772"/>
<dbReference type="InterPro" id="IPR011193">
    <property type="entry name" value="Orn/lys/arg_de-COase"/>
</dbReference>
<evidence type="ECO:0000256" key="3">
    <source>
        <dbReference type="ARBA" id="ARBA00022898"/>
    </source>
</evidence>
<dbReference type="Gene3D" id="3.90.1150.10">
    <property type="entry name" value="Aspartate Aminotransferase, domain 1"/>
    <property type="match status" value="1"/>
</dbReference>
<evidence type="ECO:0000313" key="8">
    <source>
        <dbReference type="Proteomes" id="UP000291121"/>
    </source>
</evidence>
<evidence type="ECO:0000313" key="7">
    <source>
        <dbReference type="EMBL" id="QAY86156.1"/>
    </source>
</evidence>
<dbReference type="InterPro" id="IPR000310">
    <property type="entry name" value="Orn/Lys/Arg_deCO2ase_major_dom"/>
</dbReference>
<dbReference type="SUPFAM" id="SSF55904">
    <property type="entry name" value="Ornithine decarboxylase C-terminal domain"/>
    <property type="match status" value="1"/>
</dbReference>
<proteinExistence type="inferred from homology"/>
<reference evidence="7 8" key="1">
    <citation type="submission" date="2017-11" db="EMBL/GenBank/DDBJ databases">
        <title>Genome sequence of Pseudomonas arsenicoxydans ACM1.</title>
        <authorList>
            <person name="Nascimento F.X."/>
        </authorList>
    </citation>
    <scope>NUCLEOTIDE SEQUENCE [LARGE SCALE GENOMIC DNA]</scope>
    <source>
        <strain evidence="7 8">ACM1</strain>
    </source>
</reference>
<keyword evidence="8" id="KW-1185">Reference proteome</keyword>
<feature type="modified residue" description="N6-(pyridoxal phosphate)lysine" evidence="5">
    <location>
        <position position="397"/>
    </location>
</feature>
<dbReference type="EMBL" id="CP024767">
    <property type="protein sequence ID" value="QAY86156.1"/>
    <property type="molecule type" value="Genomic_DNA"/>
</dbReference>
<feature type="domain" description="Orn/Lys/Arg decarboxylases family 1 pyridoxal-P attachment site" evidence="6">
    <location>
        <begin position="392"/>
        <end position="406"/>
    </location>
</feature>
<dbReference type="InterPro" id="IPR015421">
    <property type="entry name" value="PyrdxlP-dep_Trfase_major"/>
</dbReference>
<organism evidence="7 8">
    <name type="scientific">Pseudomonas arsenicoxydans</name>
    <dbReference type="NCBI Taxonomy" id="702115"/>
    <lineage>
        <taxon>Bacteria</taxon>
        <taxon>Pseudomonadati</taxon>
        <taxon>Pseudomonadota</taxon>
        <taxon>Gammaproteobacteria</taxon>
        <taxon>Pseudomonadales</taxon>
        <taxon>Pseudomonadaceae</taxon>
        <taxon>Pseudomonas</taxon>
    </lineage>
</organism>
<dbReference type="FunFam" id="3.40.640.10:FF:000008">
    <property type="entry name" value="Lysine decarboxylase, inducible"/>
    <property type="match status" value="1"/>
</dbReference>
<dbReference type="NCBIfam" id="NF010092">
    <property type="entry name" value="PRK13578.1"/>
    <property type="match status" value="1"/>
</dbReference>
<dbReference type="Pfam" id="PF01276">
    <property type="entry name" value="OKR_DC_1"/>
    <property type="match status" value="1"/>
</dbReference>
<sequence>MSVPYHRLFHFLLYSPVFVHAPESNEARLVQRLIDAIGEYDYRTDVVPTPTGAKVAAETDMGIGCFLLSIDGPEEPAIQALINTIRHERGLDTPIYLISELKGLESLSLVPLGEVTGYVYLDHETPAFSAKETIFALERYATGLKPPFFGALMDYDYEGNQMWTCPGHQGGAFYRRSPAGRLFVEHLGEAVFRNDIDNSVPEMGDLLTHVGPALAAQMAAAKVFGADRTYFILNGTSTSNKVVTAALLKRGDLVLFDRNNHKSNHQGALQLAGAIPIYLETDRNPQGLIGPIDYDALDETKLREQIRNHPLVTDPEAWKRERPFRLAIVEQCSYDGTIYNTGSLIERIGHLCEYVHFDEAWAGFMKFHPLFAGHFAMGLENLDADSPGIVATQSTHKQLAGFSQASQIHVRDEHIKGQARRTGHRRFNEMFMLHCSTSPFYPLFASLDVDAQMHKGRNGLVLWDDAIRIGIETRKKLRTLKHQFAETAKGDASDWFFDPFVPDVVTITDSRFSPLLDGVRWEDIPTDVLAREPACWALVPDARWHGFRHAAPDWAMTDPNKLTLITPGFDRKTGEYSDTGIPATLLAAYLRENNIVPEKCDLNSILFLLTPAVEAGKCASLISRLVAFKHLYDTDAALEAVLPTTLARYPQRYAGYTLRRLCDEMHGFYRKHDIASLQRLCFRGEHFPEQAMSVADATEAFVGNRVDYLPLSESKGRISATLALIYPPGIGIVVPGERYDDRAQPMLDYFLVFEEAFNRFPGFEFEVQGVYADDVDGRVVFHTYVVQEST</sequence>
<dbReference type="GO" id="GO:0016831">
    <property type="term" value="F:carboxy-lyase activity"/>
    <property type="evidence" value="ECO:0007669"/>
    <property type="project" value="UniProtKB-KW"/>
</dbReference>
<dbReference type="GO" id="GO:0030170">
    <property type="term" value="F:pyridoxal phosphate binding"/>
    <property type="evidence" value="ECO:0007669"/>
    <property type="project" value="TreeGrafter"/>
</dbReference>
<dbReference type="Pfam" id="PF03709">
    <property type="entry name" value="OKR_DC_1_N"/>
    <property type="match status" value="1"/>
</dbReference>
<dbReference type="PROSITE" id="PS00703">
    <property type="entry name" value="OKR_DC_1"/>
    <property type="match status" value="1"/>
</dbReference>
<dbReference type="InterPro" id="IPR005308">
    <property type="entry name" value="OKR_de-COase_N"/>
</dbReference>
<evidence type="ECO:0000256" key="1">
    <source>
        <dbReference type="ARBA" id="ARBA00010671"/>
    </source>
</evidence>
<accession>A0A4P6G772</accession>
<protein>
    <submittedName>
        <fullName evidence="7">Amino acid decarboxylase</fullName>
    </submittedName>
</protein>
<keyword evidence="4" id="KW-0456">Lyase</keyword>
<dbReference type="InterPro" id="IPR008286">
    <property type="entry name" value="Prn/Lys/Arg_de-COase_C"/>
</dbReference>
<dbReference type="GO" id="GO:0005829">
    <property type="term" value="C:cytosol"/>
    <property type="evidence" value="ECO:0007669"/>
    <property type="project" value="TreeGrafter"/>
</dbReference>
<keyword evidence="3 5" id="KW-0663">Pyridoxal phosphate</keyword>
<dbReference type="PANTHER" id="PTHR45229:SF3">
    <property type="entry name" value="BIODEGRADATIVE ARGININE DECARBOXYLASE"/>
    <property type="match status" value="1"/>
</dbReference>